<name>A0ABZ0RGH7_9BACT</name>
<keyword evidence="1" id="KW-1133">Transmembrane helix</keyword>
<organism evidence="2 3">
    <name type="scientific">Coraliomargarita algicola</name>
    <dbReference type="NCBI Taxonomy" id="3092156"/>
    <lineage>
        <taxon>Bacteria</taxon>
        <taxon>Pseudomonadati</taxon>
        <taxon>Verrucomicrobiota</taxon>
        <taxon>Opitutia</taxon>
        <taxon>Puniceicoccales</taxon>
        <taxon>Coraliomargaritaceae</taxon>
        <taxon>Coraliomargarita</taxon>
    </lineage>
</organism>
<keyword evidence="3" id="KW-1185">Reference proteome</keyword>
<dbReference type="NCBIfam" id="TIGR02532">
    <property type="entry name" value="IV_pilin_GFxxxE"/>
    <property type="match status" value="1"/>
</dbReference>
<keyword evidence="1" id="KW-0812">Transmembrane</keyword>
<dbReference type="InterPro" id="IPR012902">
    <property type="entry name" value="N_methyl_site"/>
</dbReference>
<dbReference type="PROSITE" id="PS00409">
    <property type="entry name" value="PROKAR_NTER_METHYL"/>
    <property type="match status" value="1"/>
</dbReference>
<feature type="transmembrane region" description="Helical" evidence="1">
    <location>
        <begin position="12"/>
        <end position="31"/>
    </location>
</feature>
<reference evidence="2 3" key="1">
    <citation type="submission" date="2023-11" db="EMBL/GenBank/DDBJ databases">
        <title>Coraliomargarita sp. nov., isolated from marine algae.</title>
        <authorList>
            <person name="Lee J.K."/>
            <person name="Baek J.H."/>
            <person name="Kim J.M."/>
            <person name="Choi D.G."/>
            <person name="Jeon C.O."/>
        </authorList>
    </citation>
    <scope>NUCLEOTIDE SEQUENCE [LARGE SCALE GENOMIC DNA]</scope>
    <source>
        <strain evidence="2 3">J2-16</strain>
    </source>
</reference>
<proteinExistence type="predicted"/>
<protein>
    <submittedName>
        <fullName evidence="2">Prepilin-type N-terminal cleavage/methylation domain-containing protein</fullName>
    </submittedName>
</protein>
<accession>A0ABZ0RGH7</accession>
<gene>
    <name evidence="2" type="ORF">SH580_13855</name>
</gene>
<keyword evidence="1" id="KW-0472">Membrane</keyword>
<evidence type="ECO:0000313" key="2">
    <source>
        <dbReference type="EMBL" id="WPJ94516.1"/>
    </source>
</evidence>
<dbReference type="RefSeq" id="WP_319831440.1">
    <property type="nucleotide sequence ID" value="NZ_CP138858.1"/>
</dbReference>
<evidence type="ECO:0000313" key="3">
    <source>
        <dbReference type="Proteomes" id="UP001324993"/>
    </source>
</evidence>
<dbReference type="Proteomes" id="UP001324993">
    <property type="component" value="Chromosome"/>
</dbReference>
<evidence type="ECO:0000256" key="1">
    <source>
        <dbReference type="SAM" id="Phobius"/>
    </source>
</evidence>
<dbReference type="EMBL" id="CP138858">
    <property type="protein sequence ID" value="WPJ94516.1"/>
    <property type="molecule type" value="Genomic_DNA"/>
</dbReference>
<dbReference type="Pfam" id="PF07963">
    <property type="entry name" value="N_methyl"/>
    <property type="match status" value="1"/>
</dbReference>
<sequence length="146" mass="16493">MFIKRYSIHSRCHGFTLVEVVVALSIMAIALSSSALCLRMGMIQYDSARSASYATQILQDEAESLRLENWTFVESLPTQASFAQSLSQDSKFSFYRQVAQAGPDDEIVNVWLIANWTGLKGEMHEIKLLMKYAKNGTYDYLYGINS</sequence>